<dbReference type="EMBL" id="OX458334">
    <property type="protein sequence ID" value="CAI8981457.1"/>
    <property type="molecule type" value="Genomic_DNA"/>
</dbReference>
<accession>A0ABM9I9S7</accession>
<feature type="compositionally biased region" description="Basic and acidic residues" evidence="1">
    <location>
        <begin position="1"/>
        <end position="12"/>
    </location>
</feature>
<evidence type="ECO:0000313" key="3">
    <source>
        <dbReference type="Proteomes" id="UP001162030"/>
    </source>
</evidence>
<protein>
    <submittedName>
        <fullName evidence="2">Uncharacterized protein</fullName>
    </submittedName>
</protein>
<proteinExistence type="predicted"/>
<keyword evidence="2" id="KW-0614">Plasmid</keyword>
<name>A0ABM9I9S7_9GAMM</name>
<reference evidence="2 3" key="1">
    <citation type="submission" date="2023-03" db="EMBL/GenBank/DDBJ databases">
        <authorList>
            <person name="Pearce D."/>
        </authorList>
    </citation>
    <scope>NUCLEOTIDE SEQUENCE [LARGE SCALE GENOMIC DNA]</scope>
    <source>
        <strain evidence="2">Msz</strain>
        <plasmid evidence="2 3">MSZNORminor</plasmid>
    </source>
</reference>
<evidence type="ECO:0000256" key="1">
    <source>
        <dbReference type="SAM" id="MobiDB-lite"/>
    </source>
</evidence>
<keyword evidence="3" id="KW-1185">Reference proteome</keyword>
<evidence type="ECO:0000313" key="2">
    <source>
        <dbReference type="EMBL" id="CAI8981457.1"/>
    </source>
</evidence>
<feature type="compositionally biased region" description="Polar residues" evidence="1">
    <location>
        <begin position="13"/>
        <end position="22"/>
    </location>
</feature>
<geneLocation type="plasmid" evidence="2 3">
    <name>MSZNORminor</name>
</geneLocation>
<dbReference type="Proteomes" id="UP001162030">
    <property type="component" value="Plasmid MSZNORminor"/>
</dbReference>
<gene>
    <name evidence="2" type="ORF">MSZNOR_P0005</name>
</gene>
<feature type="region of interest" description="Disordered" evidence="1">
    <location>
        <begin position="1"/>
        <end position="41"/>
    </location>
</feature>
<sequence>MVYGHLQKERQMSDPTNSTQRELLSPEDISRSVEPPLKPVARDAGEPRIVDLTWFQFADHHGFERRLELGRVVNSKSIVLVSISEIGVFGGEWKPFQGAASAEVHNIVPHDDGTVIVRGYIGWERDINVRLSVLVA</sequence>
<organism evidence="2 3">
    <name type="scientific">Methylocaldum szegediense</name>
    <dbReference type="NCBI Taxonomy" id="73780"/>
    <lineage>
        <taxon>Bacteria</taxon>
        <taxon>Pseudomonadati</taxon>
        <taxon>Pseudomonadota</taxon>
        <taxon>Gammaproteobacteria</taxon>
        <taxon>Methylococcales</taxon>
        <taxon>Methylococcaceae</taxon>
        <taxon>Methylocaldum</taxon>
    </lineage>
</organism>